<evidence type="ECO:0000313" key="1">
    <source>
        <dbReference type="EMBL" id="CAG6627908.1"/>
    </source>
</evidence>
<accession>A0A8D8Q9X4</accession>
<dbReference type="EMBL" id="HBUF01066756">
    <property type="protein sequence ID" value="CAG6627908.1"/>
    <property type="molecule type" value="Transcribed_RNA"/>
</dbReference>
<protein>
    <submittedName>
        <fullName evidence="1">Uncharacterized protein</fullName>
    </submittedName>
</protein>
<proteinExistence type="predicted"/>
<organism evidence="1">
    <name type="scientific">Cacopsylla melanoneura</name>
    <dbReference type="NCBI Taxonomy" id="428564"/>
    <lineage>
        <taxon>Eukaryota</taxon>
        <taxon>Metazoa</taxon>
        <taxon>Ecdysozoa</taxon>
        <taxon>Arthropoda</taxon>
        <taxon>Hexapoda</taxon>
        <taxon>Insecta</taxon>
        <taxon>Pterygota</taxon>
        <taxon>Neoptera</taxon>
        <taxon>Paraneoptera</taxon>
        <taxon>Hemiptera</taxon>
        <taxon>Sternorrhyncha</taxon>
        <taxon>Psylloidea</taxon>
        <taxon>Psyllidae</taxon>
        <taxon>Psyllinae</taxon>
        <taxon>Cacopsylla</taxon>
    </lineage>
</organism>
<reference evidence="1" key="1">
    <citation type="submission" date="2021-05" db="EMBL/GenBank/DDBJ databases">
        <authorList>
            <person name="Alioto T."/>
            <person name="Alioto T."/>
            <person name="Gomez Garrido J."/>
        </authorList>
    </citation>
    <scope>NUCLEOTIDE SEQUENCE</scope>
</reference>
<name>A0A8D8Q9X4_9HEMI</name>
<dbReference type="AlphaFoldDB" id="A0A8D8Q9X4"/>
<sequence length="119" mass="14319">MTGHSRTTVVPVEFLFLVKRECSLTHRRPRPRVNMCSHDRVTPWDRVTPYVHHYTCVHKRLKQNRLKIIMNKRRLNSCAQVNTRETVLVCTCFLYAMFSIRQPRDPSRFFLYAKIRNKN</sequence>